<dbReference type="EMBL" id="JNVN01001572">
    <property type="protein sequence ID" value="KHJ33199.1"/>
    <property type="molecule type" value="Genomic_DNA"/>
</dbReference>
<evidence type="ECO:0000256" key="3">
    <source>
        <dbReference type="ARBA" id="ARBA00008640"/>
    </source>
</evidence>
<comment type="similarity">
    <text evidence="3">Belongs to the TVP38/TMEM64 family.</text>
</comment>
<evidence type="ECO:0000256" key="9">
    <source>
        <dbReference type="ARBA" id="ARBA00023136"/>
    </source>
</evidence>
<dbReference type="PANTHER" id="PTHR47549">
    <property type="entry name" value="GOLGI APPARATUS MEMBRANE PROTEIN TVP38-RELATED"/>
    <property type="match status" value="1"/>
</dbReference>
<dbReference type="InterPro" id="IPR032816">
    <property type="entry name" value="VTT_dom"/>
</dbReference>
<reference evidence="12 13" key="1">
    <citation type="journal article" date="2014" name="BMC Genomics">
        <title>Adaptive genomic structural variation in the grape powdery mildew pathogen, Erysiphe necator.</title>
        <authorList>
            <person name="Jones L."/>
            <person name="Riaz S."/>
            <person name="Morales-Cruz A."/>
            <person name="Amrine K.C."/>
            <person name="McGuire B."/>
            <person name="Gubler W.D."/>
            <person name="Walker M.A."/>
            <person name="Cantu D."/>
        </authorList>
    </citation>
    <scope>NUCLEOTIDE SEQUENCE [LARGE SCALE GENOMIC DNA]</scope>
    <source>
        <strain evidence="13">c</strain>
    </source>
</reference>
<feature type="transmembrane region" description="Helical" evidence="10">
    <location>
        <begin position="99"/>
        <end position="128"/>
    </location>
</feature>
<keyword evidence="7 10" id="KW-1133">Transmembrane helix</keyword>
<protein>
    <recommendedName>
        <fullName evidence="4">Golgi apparatus membrane protein TVP38</fullName>
    </recommendedName>
    <alternativeName>
        <fullName evidence="5">Golgi apparatus membrane protein tvp38</fullName>
    </alternativeName>
</protein>
<dbReference type="Pfam" id="PF09335">
    <property type="entry name" value="VTT_dom"/>
    <property type="match status" value="1"/>
</dbReference>
<dbReference type="Proteomes" id="UP000030854">
    <property type="component" value="Unassembled WGS sequence"/>
</dbReference>
<dbReference type="AlphaFoldDB" id="A0A0B1P961"/>
<evidence type="ECO:0000256" key="5">
    <source>
        <dbReference type="ARBA" id="ARBA00020673"/>
    </source>
</evidence>
<evidence type="ECO:0000256" key="4">
    <source>
        <dbReference type="ARBA" id="ARBA00013533"/>
    </source>
</evidence>
<evidence type="ECO:0000256" key="6">
    <source>
        <dbReference type="ARBA" id="ARBA00022692"/>
    </source>
</evidence>
<dbReference type="GO" id="GO:0016192">
    <property type="term" value="P:vesicle-mediated transport"/>
    <property type="evidence" value="ECO:0007669"/>
    <property type="project" value="TreeGrafter"/>
</dbReference>
<comment type="function">
    <text evidence="1">Golgi membrane protein involved in vesicular trafficking and spindle migration.</text>
</comment>
<dbReference type="InterPro" id="IPR051076">
    <property type="entry name" value="Golgi_membrane_TVP38/TMEM64"/>
</dbReference>
<dbReference type="PANTHER" id="PTHR47549:SF1">
    <property type="entry name" value="GOLGI APPARATUS MEMBRANE PROTEIN TVP38"/>
    <property type="match status" value="1"/>
</dbReference>
<dbReference type="STRING" id="52586.A0A0B1P961"/>
<feature type="transmembrane region" description="Helical" evidence="10">
    <location>
        <begin position="134"/>
        <end position="152"/>
    </location>
</feature>
<evidence type="ECO:0000256" key="1">
    <source>
        <dbReference type="ARBA" id="ARBA00002978"/>
    </source>
</evidence>
<comment type="caution">
    <text evidence="12">The sequence shown here is derived from an EMBL/GenBank/DDBJ whole genome shotgun (WGS) entry which is preliminary data.</text>
</comment>
<keyword evidence="6 10" id="KW-0812">Transmembrane</keyword>
<feature type="transmembrane region" description="Helical" evidence="10">
    <location>
        <begin position="252"/>
        <end position="273"/>
    </location>
</feature>
<evidence type="ECO:0000256" key="2">
    <source>
        <dbReference type="ARBA" id="ARBA00004653"/>
    </source>
</evidence>
<gene>
    <name evidence="12" type="ORF">EV44_g5549</name>
</gene>
<evidence type="ECO:0000256" key="10">
    <source>
        <dbReference type="SAM" id="Phobius"/>
    </source>
</evidence>
<sequence>MHDSPTHDFSPSPHANRIPLSSTSHRLLSHNGSFFSSVYQVQRKIFKIFVSLPLYQKILTIILVAFILVSLILILIYNEQIFSFLAPFATKWRDLRGGWILLWILTFITAFPPIFGYSTTLTISGFVFGFPNGWFIVASATICGSLASFYASRTIFLKYVNRLVGQDRRFEALASVLEKDGLKILCMIRLCPLPFSLSNAALSTFPTVKPISFTLATAITSPKLLIHVFIGSRIAAIADFGHEHQLDNKTKAINYFSIFAGVIIGSTVGWFIYQRTLARARELGGTNDTVLHQISDPEQPYTDSTDTEALTEDGNRVQLEGSCQDNEGLTFHGNDNGANILK</sequence>
<keyword evidence="9 10" id="KW-0472">Membrane</keyword>
<comment type="subcellular location">
    <subcellularLocation>
        <location evidence="2">Golgi apparatus membrane</location>
        <topology evidence="2">Multi-pass membrane protein</topology>
    </subcellularLocation>
</comment>
<keyword evidence="13" id="KW-1185">Reference proteome</keyword>
<evidence type="ECO:0000313" key="12">
    <source>
        <dbReference type="EMBL" id="KHJ33199.1"/>
    </source>
</evidence>
<dbReference type="HOGENOM" id="CLU_041954_0_0_1"/>
<dbReference type="OMA" id="KWQALET"/>
<dbReference type="GO" id="GO:0000139">
    <property type="term" value="C:Golgi membrane"/>
    <property type="evidence" value="ECO:0007669"/>
    <property type="project" value="UniProtKB-SubCell"/>
</dbReference>
<accession>A0A0B1P961</accession>
<keyword evidence="8" id="KW-0333">Golgi apparatus</keyword>
<evidence type="ECO:0000256" key="8">
    <source>
        <dbReference type="ARBA" id="ARBA00023034"/>
    </source>
</evidence>
<evidence type="ECO:0000259" key="11">
    <source>
        <dbReference type="Pfam" id="PF09335"/>
    </source>
</evidence>
<feature type="transmembrane region" description="Helical" evidence="10">
    <location>
        <begin position="58"/>
        <end position="78"/>
    </location>
</feature>
<dbReference type="GO" id="GO:0000022">
    <property type="term" value="P:mitotic spindle elongation"/>
    <property type="evidence" value="ECO:0007669"/>
    <property type="project" value="TreeGrafter"/>
</dbReference>
<feature type="domain" description="VTT" evidence="11">
    <location>
        <begin position="117"/>
        <end position="232"/>
    </location>
</feature>
<name>A0A0B1P961_UNCNE</name>
<organism evidence="12 13">
    <name type="scientific">Uncinula necator</name>
    <name type="common">Grape powdery mildew</name>
    <dbReference type="NCBI Taxonomy" id="52586"/>
    <lineage>
        <taxon>Eukaryota</taxon>
        <taxon>Fungi</taxon>
        <taxon>Dikarya</taxon>
        <taxon>Ascomycota</taxon>
        <taxon>Pezizomycotina</taxon>
        <taxon>Leotiomycetes</taxon>
        <taxon>Erysiphales</taxon>
        <taxon>Erysiphaceae</taxon>
        <taxon>Erysiphe</taxon>
    </lineage>
</organism>
<proteinExistence type="inferred from homology"/>
<evidence type="ECO:0000313" key="13">
    <source>
        <dbReference type="Proteomes" id="UP000030854"/>
    </source>
</evidence>
<evidence type="ECO:0000256" key="7">
    <source>
        <dbReference type="ARBA" id="ARBA00022989"/>
    </source>
</evidence>